<evidence type="ECO:0000313" key="3">
    <source>
        <dbReference type="Proteomes" id="UP000318081"/>
    </source>
</evidence>
<evidence type="ECO:0000256" key="1">
    <source>
        <dbReference type="SAM" id="MobiDB-lite"/>
    </source>
</evidence>
<feature type="region of interest" description="Disordered" evidence="1">
    <location>
        <begin position="296"/>
        <end position="383"/>
    </location>
</feature>
<evidence type="ECO:0000313" key="2">
    <source>
        <dbReference type="EMBL" id="QDV86125.1"/>
    </source>
</evidence>
<dbReference type="EMBL" id="CP036432">
    <property type="protein sequence ID" value="QDV86125.1"/>
    <property type="molecule type" value="Genomic_DNA"/>
</dbReference>
<feature type="compositionally biased region" description="Low complexity" evidence="1">
    <location>
        <begin position="353"/>
        <end position="371"/>
    </location>
</feature>
<gene>
    <name evidence="2" type="ORF">TBK1r_51430</name>
</gene>
<dbReference type="RefSeq" id="WP_419580354.1">
    <property type="nucleotide sequence ID" value="NZ_CP036432.1"/>
</dbReference>
<name>A0ABX5XYW5_9BACT</name>
<reference evidence="2 3" key="1">
    <citation type="submission" date="2019-02" db="EMBL/GenBank/DDBJ databases">
        <title>Deep-cultivation of Planctomycetes and their phenomic and genomic characterization uncovers novel biology.</title>
        <authorList>
            <person name="Wiegand S."/>
            <person name="Jogler M."/>
            <person name="Boedeker C."/>
            <person name="Pinto D."/>
            <person name="Vollmers J."/>
            <person name="Rivas-Marin E."/>
            <person name="Kohn T."/>
            <person name="Peeters S.H."/>
            <person name="Heuer A."/>
            <person name="Rast P."/>
            <person name="Oberbeckmann S."/>
            <person name="Bunk B."/>
            <person name="Jeske O."/>
            <person name="Meyerdierks A."/>
            <person name="Storesund J.E."/>
            <person name="Kallscheuer N."/>
            <person name="Luecker S."/>
            <person name="Lage O.M."/>
            <person name="Pohl T."/>
            <person name="Merkel B.J."/>
            <person name="Hornburger P."/>
            <person name="Mueller R.-W."/>
            <person name="Bruemmer F."/>
            <person name="Labrenz M."/>
            <person name="Spormann A.M."/>
            <person name="Op den Camp H."/>
            <person name="Overmann J."/>
            <person name="Amann R."/>
            <person name="Jetten M.S.M."/>
            <person name="Mascher T."/>
            <person name="Medema M.H."/>
            <person name="Devos D.P."/>
            <person name="Kaster A.-K."/>
            <person name="Ovreas L."/>
            <person name="Rohde M."/>
            <person name="Galperin M.Y."/>
            <person name="Jogler C."/>
        </authorList>
    </citation>
    <scope>NUCLEOTIDE SEQUENCE [LARGE SCALE GENOMIC DNA]</scope>
    <source>
        <strain evidence="2 3">TBK1r</strain>
    </source>
</reference>
<sequence length="383" mass="39277">MHAVMKHWHPMMGIDFHIPWPPGSPAPAPSPVPYRTGMVLIGTSMIASYAPTHLSMGYGMSMQQGTDIGFLIPHIGPPSVLMAIEIPLSSSKSYFGVARYPIEGKPICVAMSLMVNMNLNCGTPIPTPTGMVLALNTHMVAMSLADMIYGSVHMLLDFGLQSLLQWAGGRAGGMIAARFEMQIAYLTYRFGPQLLSKAAAKAFLRSSGRSIKGRDINRLAREFADSHNARVQTGRNAVPSLTSELAGNITGWFTGGPMGADNATIGGPTLVDQVGVGGTPVGDIPTSLAQGAADYVNTPSVPEHPSSPPACSSPDAGPPAPDAGPPAPDAVPPAPDAGPPAPDAGPPAPDAGPPADGGSDAPNASYPPDDGGVCGPDPPGANE</sequence>
<organism evidence="2 3">
    <name type="scientific">Stieleria magnilauensis</name>
    <dbReference type="NCBI Taxonomy" id="2527963"/>
    <lineage>
        <taxon>Bacteria</taxon>
        <taxon>Pseudomonadati</taxon>
        <taxon>Planctomycetota</taxon>
        <taxon>Planctomycetia</taxon>
        <taxon>Pirellulales</taxon>
        <taxon>Pirellulaceae</taxon>
        <taxon>Stieleria</taxon>
    </lineage>
</organism>
<proteinExistence type="predicted"/>
<feature type="compositionally biased region" description="Pro residues" evidence="1">
    <location>
        <begin position="316"/>
        <end position="352"/>
    </location>
</feature>
<accession>A0ABX5XYW5</accession>
<protein>
    <submittedName>
        <fullName evidence="2">Uncharacterized protein</fullName>
    </submittedName>
</protein>
<keyword evidence="3" id="KW-1185">Reference proteome</keyword>
<dbReference type="Proteomes" id="UP000318081">
    <property type="component" value="Chromosome"/>
</dbReference>